<dbReference type="InterPro" id="IPR029044">
    <property type="entry name" value="Nucleotide-diphossugar_trans"/>
</dbReference>
<dbReference type="RefSeq" id="WP_224790034.1">
    <property type="nucleotide sequence ID" value="NZ_CABVJE010000018.1"/>
</dbReference>
<dbReference type="Pfam" id="PF00535">
    <property type="entry name" value="Glycos_transf_2"/>
    <property type="match status" value="1"/>
</dbReference>
<dbReference type="Gene3D" id="3.90.550.10">
    <property type="entry name" value="Spore Coat Polysaccharide Biosynthesis Protein SpsA, Chain A"/>
    <property type="match status" value="1"/>
</dbReference>
<dbReference type="InterPro" id="IPR001173">
    <property type="entry name" value="Glyco_trans_2-like"/>
</dbReference>
<evidence type="ECO:0000313" key="4">
    <source>
        <dbReference type="Proteomes" id="UP000327191"/>
    </source>
</evidence>
<reference evidence="3 4" key="1">
    <citation type="submission" date="2019-09" db="EMBL/GenBank/DDBJ databases">
        <authorList>
            <person name="Chandra G."/>
            <person name="Truman W A."/>
        </authorList>
    </citation>
    <scope>NUCLEOTIDE SEQUENCE [LARGE SCALE GENOMIC DNA]</scope>
    <source>
        <strain evidence="3">PS938</strain>
    </source>
</reference>
<dbReference type="Proteomes" id="UP000327191">
    <property type="component" value="Unassembled WGS sequence"/>
</dbReference>
<keyword evidence="1" id="KW-1003">Cell membrane</keyword>
<dbReference type="EMBL" id="CABVJE010000018">
    <property type="protein sequence ID" value="VVQ14286.1"/>
    <property type="molecule type" value="Genomic_DNA"/>
</dbReference>
<sequence>MGILGSSFLHSCAGTTLSDCRTEKVAILMCSYNGESFLAEQLESFQQQSHCDWTVYVSDDGSQDRTLDILQVTTTQWGAGRLQVIEGPGRGFVANFLSLTCRTDIHADFYAWADQDDIWKQEKLEKAIAWLKSAPEGVPALYCGRTELICESGFSFGYSPKFALAPHFSNALVQNIGGGNTMVFNQAARALLQEAGDNLNVPSHDWWAYQLISGAGGAVHYDPVPTVLYRQHNENVVGTNSSWLARLKRLRMAFRGLFYEWNTQNIHALESMRHRLSQEHRVKLDQFKAARSKPLLPRILGFKRAGLYRQTVAGNLGLILATLLKKI</sequence>
<accession>A0A5E7UVR9</accession>
<evidence type="ECO:0000313" key="3">
    <source>
        <dbReference type="EMBL" id="VVQ14286.1"/>
    </source>
</evidence>
<dbReference type="AlphaFoldDB" id="A0A5E7UVR9"/>
<evidence type="ECO:0000256" key="1">
    <source>
        <dbReference type="ARBA" id="ARBA00022519"/>
    </source>
</evidence>
<organism evidence="3 4">
    <name type="scientific">Pseudomonas fluorescens</name>
    <dbReference type="NCBI Taxonomy" id="294"/>
    <lineage>
        <taxon>Bacteria</taxon>
        <taxon>Pseudomonadati</taxon>
        <taxon>Pseudomonadota</taxon>
        <taxon>Gammaproteobacteria</taxon>
        <taxon>Pseudomonadales</taxon>
        <taxon>Pseudomonadaceae</taxon>
        <taxon>Pseudomonas</taxon>
    </lineage>
</organism>
<gene>
    <name evidence="3" type="ORF">PS938_04023</name>
</gene>
<keyword evidence="1" id="KW-0997">Cell inner membrane</keyword>
<dbReference type="SUPFAM" id="SSF53448">
    <property type="entry name" value="Nucleotide-diphospho-sugar transferases"/>
    <property type="match status" value="1"/>
</dbReference>
<evidence type="ECO:0000259" key="2">
    <source>
        <dbReference type="Pfam" id="PF00535"/>
    </source>
</evidence>
<feature type="domain" description="Glycosyltransferase 2-like" evidence="2">
    <location>
        <begin position="27"/>
        <end position="137"/>
    </location>
</feature>
<proteinExistence type="predicted"/>
<keyword evidence="1" id="KW-0472">Membrane</keyword>
<dbReference type="CDD" id="cd04196">
    <property type="entry name" value="GT_2_like_d"/>
    <property type="match status" value="1"/>
</dbReference>
<name>A0A5E7UVR9_PSEFL</name>
<protein>
    <recommendedName>
        <fullName evidence="2">Glycosyltransferase 2-like domain-containing protein</fullName>
    </recommendedName>
</protein>